<evidence type="ECO:0000313" key="2">
    <source>
        <dbReference type="Proteomes" id="UP001320715"/>
    </source>
</evidence>
<proteinExistence type="predicted"/>
<name>A0ABT1CN97_9HYPH</name>
<sequence>MNADPRAIMAAKNNADLYAAVFSAHGLEFTRKPYGFIGQDRPPPYYSNLSVSLPGHADEVTAELRALSEKFVAGIGVKDSFCELALEWNGFEVLFGASWIWRGPGRDEVPGWIRINRAAGLQRWEAAWKQSGSPTPHIMFPAALLERADTVFLGHVVDGAILAGCIASLSDDCVGISNVFSVSNSSEVFAQATAAVSGLAPDSPIVGYESGDDLAHALNAGFLPVGNLRILVARKARF</sequence>
<organism evidence="1 2">
    <name type="scientific">Hoeflea alexandrii</name>
    <dbReference type="NCBI Taxonomy" id="288436"/>
    <lineage>
        <taxon>Bacteria</taxon>
        <taxon>Pseudomonadati</taxon>
        <taxon>Pseudomonadota</taxon>
        <taxon>Alphaproteobacteria</taxon>
        <taxon>Hyphomicrobiales</taxon>
        <taxon>Rhizobiaceae</taxon>
        <taxon>Hoeflea</taxon>
    </lineage>
</organism>
<accession>A0ABT1CN97</accession>
<gene>
    <name evidence="1" type="ORF">GTW23_05630</name>
</gene>
<protein>
    <submittedName>
        <fullName evidence="1">Uncharacterized protein</fullName>
    </submittedName>
</protein>
<evidence type="ECO:0000313" key="1">
    <source>
        <dbReference type="EMBL" id="MCO6407650.1"/>
    </source>
</evidence>
<dbReference type="Proteomes" id="UP001320715">
    <property type="component" value="Unassembled WGS sequence"/>
</dbReference>
<reference evidence="1 2" key="1">
    <citation type="submission" date="2020-01" db="EMBL/GenBank/DDBJ databases">
        <title>Genomes of bacteria type strains.</title>
        <authorList>
            <person name="Chen J."/>
            <person name="Zhu S."/>
            <person name="Yang J."/>
        </authorList>
    </citation>
    <scope>NUCLEOTIDE SEQUENCE [LARGE SCALE GENOMIC DNA]</scope>
    <source>
        <strain evidence="1 2">DSM 16655</strain>
    </source>
</reference>
<dbReference type="RefSeq" id="WP_252914967.1">
    <property type="nucleotide sequence ID" value="NZ_JAAAML010000001.1"/>
</dbReference>
<dbReference type="EMBL" id="JAAAML010000001">
    <property type="protein sequence ID" value="MCO6407650.1"/>
    <property type="molecule type" value="Genomic_DNA"/>
</dbReference>
<keyword evidence="2" id="KW-1185">Reference proteome</keyword>
<comment type="caution">
    <text evidence="1">The sequence shown here is derived from an EMBL/GenBank/DDBJ whole genome shotgun (WGS) entry which is preliminary data.</text>
</comment>